<evidence type="ECO:0000313" key="7">
    <source>
        <dbReference type="EMBL" id="HDB14364.1"/>
    </source>
</evidence>
<feature type="region of interest" description="Disordered" evidence="6">
    <location>
        <begin position="1"/>
        <end position="134"/>
    </location>
</feature>
<dbReference type="GO" id="GO:0015030">
    <property type="term" value="C:Cajal body"/>
    <property type="evidence" value="ECO:0007669"/>
    <property type="project" value="UniProtKB-SubCell"/>
</dbReference>
<name>A0A480PVD0_PIG</name>
<evidence type="ECO:0000256" key="4">
    <source>
        <dbReference type="ARBA" id="ARBA00041558"/>
    </source>
</evidence>
<evidence type="ECO:0000256" key="3">
    <source>
        <dbReference type="ARBA" id="ARBA00040657"/>
    </source>
</evidence>
<evidence type="ECO:0000256" key="2">
    <source>
        <dbReference type="ARBA" id="ARBA00038279"/>
    </source>
</evidence>
<comment type="subcellular location">
    <subcellularLocation>
        <location evidence="1">Nucleus</location>
        <location evidence="1">Cajal body</location>
    </subcellularLocation>
</comment>
<dbReference type="SMART" id="SM00320">
    <property type="entry name" value="WD40"/>
    <property type="match status" value="2"/>
</dbReference>
<sequence length="331" mass="36181">MKTPEAPVLAPDCLPSDQAPAAARLSPQASSMDKNTNPEQTPPPPDGDDAPRISPDPGAGSAVSQELGEGDPASLSTPLEAEFDTPSELSPRIEEQELSEKVSLPAEETNKPELGPGEDMEDVSEEPAPEDEGYTTWNYSFSQLPRFLSGSWSEFSTQPENFLKGCKWAPDGSCILTNSADNVLRIYNLPPELYSEGEQLEYAEMAPVLRMMEGDTIYDYCWYSLMSSAQPDTSYVASSSRQNPIHIWDAFTGELRASFRSYNHLDELTAAHSLCFSPDGSQLFCGFNRTVRVFSTSRPGRDCEVRATFGKQSAPEGGGEKGPRHVPRDPV</sequence>
<proteinExistence type="inferred from homology"/>
<dbReference type="EMBL" id="DQIR01158887">
    <property type="protein sequence ID" value="HDB14364.1"/>
    <property type="molecule type" value="Transcribed_RNA"/>
</dbReference>
<organism evidence="7">
    <name type="scientific">Sus scrofa</name>
    <name type="common">Pig</name>
    <dbReference type="NCBI Taxonomy" id="9823"/>
    <lineage>
        <taxon>Eukaryota</taxon>
        <taxon>Metazoa</taxon>
        <taxon>Chordata</taxon>
        <taxon>Craniata</taxon>
        <taxon>Vertebrata</taxon>
        <taxon>Euteleostomi</taxon>
        <taxon>Mammalia</taxon>
        <taxon>Eutheria</taxon>
        <taxon>Laurasiatheria</taxon>
        <taxon>Artiodactyla</taxon>
        <taxon>Suina</taxon>
        <taxon>Suidae</taxon>
        <taxon>Sus</taxon>
    </lineage>
</organism>
<feature type="region of interest" description="Disordered" evidence="6">
    <location>
        <begin position="306"/>
        <end position="331"/>
    </location>
</feature>
<protein>
    <recommendedName>
        <fullName evidence="3">Telomerase Cajal body protein 1</fullName>
    </recommendedName>
    <alternativeName>
        <fullName evidence="4">WD repeat-containing protein 79</fullName>
    </alternativeName>
</protein>
<dbReference type="Gene3D" id="2.130.10.10">
    <property type="entry name" value="YVTN repeat-like/Quinoprotein amine dehydrogenase"/>
    <property type="match status" value="1"/>
</dbReference>
<dbReference type="AlphaFoldDB" id="A0A480PVD0"/>
<dbReference type="EMBL" id="DQIR01240957">
    <property type="protein sequence ID" value="HDB96434.1"/>
    <property type="molecule type" value="Transcribed_RNA"/>
</dbReference>
<dbReference type="PANTHER" id="PTHR13211">
    <property type="entry name" value="TELOMERASE CAJAL BODY PROTEIN 1"/>
    <property type="match status" value="1"/>
</dbReference>
<comment type="subunit">
    <text evidence="5">Component of the telomerase holoenzyme complex composed of one molecule of TERT, one molecule of WRAP53/TCAB1, two molecules of H/ACA ribonucleoprotein complex subunits DKC1, NOP10, NHP2 and GAR1, and a telomerase RNA template component (TERC). The telomerase holoenzyme complex is associated with TEP1, SMG6/EST1A and POT1. Interacts with the chaperonin-containing T-complex (TRiC) complex; which mediates the folding of WRAP53/TCAB1. Interacts with COIL. Interacts with SMN1. Interacts with RNF8. Interacts with histone H2AX.</text>
</comment>
<dbReference type="InterPro" id="IPR015943">
    <property type="entry name" value="WD40/YVTN_repeat-like_dom_sf"/>
</dbReference>
<feature type="compositionally biased region" description="Acidic residues" evidence="6">
    <location>
        <begin position="116"/>
        <end position="133"/>
    </location>
</feature>
<comment type="similarity">
    <text evidence="2">Belongs to the TCAB1 family.</text>
</comment>
<evidence type="ECO:0000256" key="6">
    <source>
        <dbReference type="SAM" id="MobiDB-lite"/>
    </source>
</evidence>
<feature type="compositionally biased region" description="Basic and acidic residues" evidence="6">
    <location>
        <begin position="318"/>
        <end position="331"/>
    </location>
</feature>
<dbReference type="PANTHER" id="PTHR13211:SF0">
    <property type="entry name" value="TELOMERASE CAJAL BODY PROTEIN 1"/>
    <property type="match status" value="1"/>
</dbReference>
<evidence type="ECO:0000256" key="5">
    <source>
        <dbReference type="ARBA" id="ARBA00046543"/>
    </source>
</evidence>
<accession>A0A480PVD0</accession>
<evidence type="ECO:0000256" key="1">
    <source>
        <dbReference type="ARBA" id="ARBA00004408"/>
    </source>
</evidence>
<feature type="compositionally biased region" description="Polar residues" evidence="6">
    <location>
        <begin position="27"/>
        <end position="39"/>
    </location>
</feature>
<reference evidence="7" key="1">
    <citation type="journal article" date="2019" name="PeerJ">
        <title>Genes of the pig, Sus scrofa, reconstructed with EvidentialGene.</title>
        <authorList>
            <person name="Gilbert D.G."/>
        </authorList>
    </citation>
    <scope>NUCLEOTIDE SEQUENCE</scope>
</reference>
<feature type="compositionally biased region" description="Basic and acidic residues" evidence="6">
    <location>
        <begin position="91"/>
        <end position="100"/>
    </location>
</feature>
<dbReference type="InterPro" id="IPR051150">
    <property type="entry name" value="SWT21/TCAB1_mRNA_Telomere"/>
</dbReference>
<dbReference type="InterPro" id="IPR001680">
    <property type="entry name" value="WD40_rpt"/>
</dbReference>
<dbReference type="Pfam" id="PF00400">
    <property type="entry name" value="WD40"/>
    <property type="match status" value="2"/>
</dbReference>
<dbReference type="SUPFAM" id="SSF101908">
    <property type="entry name" value="Putative isomerase YbhE"/>
    <property type="match status" value="1"/>
</dbReference>